<reference evidence="6 7" key="1">
    <citation type="submission" date="2020-08" db="EMBL/GenBank/DDBJ databases">
        <title>Genomic Encyclopedia of Type Strains, Phase IV (KMG-IV): sequencing the most valuable type-strain genomes for metagenomic binning, comparative biology and taxonomic classification.</title>
        <authorList>
            <person name="Goeker M."/>
        </authorList>
    </citation>
    <scope>NUCLEOTIDE SEQUENCE [LARGE SCALE GENOMIC DNA]</scope>
    <source>
        <strain evidence="6 7">DSM 27244</strain>
    </source>
</reference>
<dbReference type="PROSITE" id="PS50931">
    <property type="entry name" value="HTH_LYSR"/>
    <property type="match status" value="1"/>
</dbReference>
<evidence type="ECO:0000256" key="3">
    <source>
        <dbReference type="ARBA" id="ARBA00023125"/>
    </source>
</evidence>
<keyword evidence="3 6" id="KW-0238">DNA-binding</keyword>
<dbReference type="EMBL" id="JACIJJ010000001">
    <property type="protein sequence ID" value="MBB5697047.1"/>
    <property type="molecule type" value="Genomic_DNA"/>
</dbReference>
<evidence type="ECO:0000256" key="4">
    <source>
        <dbReference type="ARBA" id="ARBA00023163"/>
    </source>
</evidence>
<comment type="similarity">
    <text evidence="1">Belongs to the LysR transcriptional regulatory family.</text>
</comment>
<keyword evidence="7" id="KW-1185">Reference proteome</keyword>
<dbReference type="PANTHER" id="PTHR30346:SF28">
    <property type="entry name" value="HTH-TYPE TRANSCRIPTIONAL REGULATOR CYNR"/>
    <property type="match status" value="1"/>
</dbReference>
<dbReference type="SUPFAM" id="SSF46785">
    <property type="entry name" value="Winged helix' DNA-binding domain"/>
    <property type="match status" value="1"/>
</dbReference>
<comment type="caution">
    <text evidence="6">The sequence shown here is derived from an EMBL/GenBank/DDBJ whole genome shotgun (WGS) entry which is preliminary data.</text>
</comment>
<dbReference type="Gene3D" id="3.40.190.10">
    <property type="entry name" value="Periplasmic binding protein-like II"/>
    <property type="match status" value="2"/>
</dbReference>
<dbReference type="PRINTS" id="PR00039">
    <property type="entry name" value="HTHLYSR"/>
</dbReference>
<dbReference type="InterPro" id="IPR000847">
    <property type="entry name" value="LysR_HTH_N"/>
</dbReference>
<dbReference type="Proteomes" id="UP000557739">
    <property type="component" value="Unassembled WGS sequence"/>
</dbReference>
<gene>
    <name evidence="6" type="ORF">FHR19_000372</name>
</gene>
<dbReference type="CDD" id="cd05466">
    <property type="entry name" value="PBP2_LTTR_substrate"/>
    <property type="match status" value="1"/>
</dbReference>
<keyword evidence="4" id="KW-0804">Transcription</keyword>
<evidence type="ECO:0000256" key="1">
    <source>
        <dbReference type="ARBA" id="ARBA00009437"/>
    </source>
</evidence>
<evidence type="ECO:0000259" key="5">
    <source>
        <dbReference type="PROSITE" id="PS50931"/>
    </source>
</evidence>
<dbReference type="FunFam" id="1.10.10.10:FF:000001">
    <property type="entry name" value="LysR family transcriptional regulator"/>
    <property type="match status" value="1"/>
</dbReference>
<dbReference type="SUPFAM" id="SSF53850">
    <property type="entry name" value="Periplasmic binding protein-like II"/>
    <property type="match status" value="1"/>
</dbReference>
<sequence>MIDRYLLRYFLGVVDHGNFSRAARAAGVSQPTLSSGIAKLERLVGAPVFERDSRRVELTLAGTRLLAHARRIEAEFAEVERAGADTAPARLIRIGIAPSIPAAMVERAVAAARVAAPDERLELVEGTRRDLIARLDRRRLDAVVAPAEGDFTGELLFEEGYAVAMASTHRLAGRDRVTAEEIAGETMLVRRHCEALAAVSRHFTDRGVRPFFAARTTNDEWALAHVRAGLGITVMPRCFAGPGVAMAELAGFDRRRRVAIMVDAAGGRAAASGSYAAMREALCVSQT</sequence>
<dbReference type="GO" id="GO:0003700">
    <property type="term" value="F:DNA-binding transcription factor activity"/>
    <property type="evidence" value="ECO:0007669"/>
    <property type="project" value="InterPro"/>
</dbReference>
<dbReference type="AlphaFoldDB" id="A0A7W9EGE5"/>
<feature type="domain" description="HTH lysR-type" evidence="5">
    <location>
        <begin position="2"/>
        <end position="59"/>
    </location>
</feature>
<name>A0A7W9EGE5_9SPHN</name>
<dbReference type="Pfam" id="PF03466">
    <property type="entry name" value="LysR_substrate"/>
    <property type="match status" value="1"/>
</dbReference>
<protein>
    <submittedName>
        <fullName evidence="6">DNA-binding transcriptional LysR family regulator</fullName>
    </submittedName>
</protein>
<evidence type="ECO:0000256" key="2">
    <source>
        <dbReference type="ARBA" id="ARBA00023015"/>
    </source>
</evidence>
<dbReference type="RefSeq" id="WP_184023646.1">
    <property type="nucleotide sequence ID" value="NZ_JACIJJ010000001.1"/>
</dbReference>
<dbReference type="InterPro" id="IPR036388">
    <property type="entry name" value="WH-like_DNA-bd_sf"/>
</dbReference>
<dbReference type="GO" id="GO:0003677">
    <property type="term" value="F:DNA binding"/>
    <property type="evidence" value="ECO:0007669"/>
    <property type="project" value="UniProtKB-KW"/>
</dbReference>
<dbReference type="GO" id="GO:0032993">
    <property type="term" value="C:protein-DNA complex"/>
    <property type="evidence" value="ECO:0007669"/>
    <property type="project" value="TreeGrafter"/>
</dbReference>
<evidence type="ECO:0000313" key="6">
    <source>
        <dbReference type="EMBL" id="MBB5697047.1"/>
    </source>
</evidence>
<organism evidence="6 7">
    <name type="scientific">Sphingomonas yantingensis</name>
    <dbReference type="NCBI Taxonomy" id="1241761"/>
    <lineage>
        <taxon>Bacteria</taxon>
        <taxon>Pseudomonadati</taxon>
        <taxon>Pseudomonadota</taxon>
        <taxon>Alphaproteobacteria</taxon>
        <taxon>Sphingomonadales</taxon>
        <taxon>Sphingomonadaceae</taxon>
        <taxon>Sphingomonas</taxon>
    </lineage>
</organism>
<evidence type="ECO:0000313" key="7">
    <source>
        <dbReference type="Proteomes" id="UP000557739"/>
    </source>
</evidence>
<dbReference type="PANTHER" id="PTHR30346">
    <property type="entry name" value="TRANSCRIPTIONAL DUAL REGULATOR HCAR-RELATED"/>
    <property type="match status" value="1"/>
</dbReference>
<dbReference type="InterPro" id="IPR036390">
    <property type="entry name" value="WH_DNA-bd_sf"/>
</dbReference>
<proteinExistence type="inferred from homology"/>
<keyword evidence="2" id="KW-0805">Transcription regulation</keyword>
<accession>A0A7W9EGE5</accession>
<dbReference type="Gene3D" id="1.10.10.10">
    <property type="entry name" value="Winged helix-like DNA-binding domain superfamily/Winged helix DNA-binding domain"/>
    <property type="match status" value="1"/>
</dbReference>
<dbReference type="Pfam" id="PF00126">
    <property type="entry name" value="HTH_1"/>
    <property type="match status" value="1"/>
</dbReference>
<dbReference type="InterPro" id="IPR005119">
    <property type="entry name" value="LysR_subst-bd"/>
</dbReference>